<dbReference type="SUPFAM" id="SSF55048">
    <property type="entry name" value="Probable ACP-binding domain of malonyl-CoA ACP transacylase"/>
    <property type="match status" value="1"/>
</dbReference>
<dbReference type="InterPro" id="IPR013785">
    <property type="entry name" value="Aldolase_TIM"/>
</dbReference>
<dbReference type="PANTHER" id="PTHR43775">
    <property type="entry name" value="FATTY ACID SYNTHASE"/>
    <property type="match status" value="1"/>
</dbReference>
<dbReference type="InterPro" id="IPR011032">
    <property type="entry name" value="GroES-like_sf"/>
</dbReference>
<dbReference type="InterPro" id="IPR014031">
    <property type="entry name" value="Ketoacyl_synth_C"/>
</dbReference>
<keyword evidence="16" id="KW-0444">Lipid biosynthesis</keyword>
<evidence type="ECO:0000256" key="47">
    <source>
        <dbReference type="ARBA" id="ARBA00044883"/>
    </source>
</evidence>
<evidence type="ECO:0000256" key="31">
    <source>
        <dbReference type="ARBA" id="ARBA00023160"/>
    </source>
</evidence>
<evidence type="ECO:0000256" key="35">
    <source>
        <dbReference type="ARBA" id="ARBA00023332"/>
    </source>
</evidence>
<dbReference type="InterPro" id="IPR016039">
    <property type="entry name" value="Thiolase-like"/>
</dbReference>
<dbReference type="UniPathway" id="UPA00094"/>
<dbReference type="SMART" id="SM00822">
    <property type="entry name" value="PKS_KR"/>
    <property type="match status" value="1"/>
</dbReference>
<dbReference type="SUPFAM" id="SSF53901">
    <property type="entry name" value="Thiolase-like"/>
    <property type="match status" value="1"/>
</dbReference>
<evidence type="ECO:0000256" key="5">
    <source>
        <dbReference type="ARBA" id="ARBA00012004"/>
    </source>
</evidence>
<keyword evidence="26" id="KW-0663">Pyridoxal phosphate</keyword>
<dbReference type="InterPro" id="IPR036736">
    <property type="entry name" value="ACP-like_sf"/>
</dbReference>
<evidence type="ECO:0000256" key="87">
    <source>
        <dbReference type="SAM" id="MobiDB-lite"/>
    </source>
</evidence>
<dbReference type="InterPro" id="IPR020807">
    <property type="entry name" value="PKS_DH"/>
</dbReference>
<evidence type="ECO:0000256" key="39">
    <source>
        <dbReference type="ARBA" id="ARBA00023394"/>
    </source>
</evidence>
<dbReference type="FunFam" id="3.40.50.1820:FF:000059">
    <property type="entry name" value="Fatty acid synthase"/>
    <property type="match status" value="1"/>
</dbReference>
<comment type="subcellular location">
    <subcellularLocation>
        <location evidence="3">Cytoplasm</location>
    </subcellularLocation>
    <subcellularLocation>
        <location evidence="2">Nucleus</location>
    </subcellularLocation>
</comment>
<dbReference type="InterPro" id="IPR001227">
    <property type="entry name" value="Ac_transferase_dom_sf"/>
</dbReference>
<name>A0A401P5R6_SCYTO</name>
<evidence type="ECO:0000256" key="10">
    <source>
        <dbReference type="ARBA" id="ARBA00013191"/>
    </source>
</evidence>
<evidence type="ECO:0000256" key="56">
    <source>
        <dbReference type="ARBA" id="ARBA00047652"/>
    </source>
</evidence>
<dbReference type="FunFam" id="3.10.129.110:FF:000002">
    <property type="entry name" value="Fatty acid synthase"/>
    <property type="match status" value="1"/>
</dbReference>
<evidence type="ECO:0000256" key="84">
    <source>
        <dbReference type="ARBA" id="ARBA00068883"/>
    </source>
</evidence>
<feature type="region of interest" description="Disordered" evidence="87">
    <location>
        <begin position="2459"/>
        <end position="2481"/>
    </location>
</feature>
<dbReference type="FunFam" id="3.20.20.70:FF:000081">
    <property type="entry name" value="Dihydrouridine synthase 1 like"/>
    <property type="match status" value="1"/>
</dbReference>
<evidence type="ECO:0000256" key="28">
    <source>
        <dbReference type="ARBA" id="ARBA00023002"/>
    </source>
</evidence>
<dbReference type="STRING" id="75743.A0A401P5R6"/>
<evidence type="ECO:0000256" key="16">
    <source>
        <dbReference type="ARBA" id="ARBA00022516"/>
    </source>
</evidence>
<dbReference type="Gene3D" id="3.40.50.720">
    <property type="entry name" value="NAD(P)-binding Rossmann-like Domain"/>
    <property type="match status" value="1"/>
</dbReference>
<dbReference type="InterPro" id="IPR014043">
    <property type="entry name" value="Acyl_transferase_dom"/>
</dbReference>
<comment type="catalytic activity">
    <reaction evidence="64">
        <text>holo-[ACP] + malonyl-CoA = malonyl-[ACP] + CoA</text>
        <dbReference type="Rhea" id="RHEA:41792"/>
        <dbReference type="Rhea" id="RHEA-COMP:9623"/>
        <dbReference type="Rhea" id="RHEA-COMP:9685"/>
        <dbReference type="ChEBI" id="CHEBI:57287"/>
        <dbReference type="ChEBI" id="CHEBI:57384"/>
        <dbReference type="ChEBI" id="CHEBI:64479"/>
        <dbReference type="ChEBI" id="CHEBI:78449"/>
        <dbReference type="EC" id="2.3.1.39"/>
    </reaction>
    <physiologicalReaction direction="left-to-right" evidence="64">
        <dbReference type="Rhea" id="RHEA:41793"/>
    </physiologicalReaction>
</comment>
<comment type="catalytic activity">
    <reaction evidence="40">
        <text>(3R)-hydroxytetradecanoyl-[ACP] = (2E)-tetradecenoyl-[ACP] + H2O</text>
        <dbReference type="Rhea" id="RHEA:41892"/>
        <dbReference type="Rhea" id="RHEA-COMP:9646"/>
        <dbReference type="Rhea" id="RHEA-COMP:9647"/>
        <dbReference type="ChEBI" id="CHEBI:15377"/>
        <dbReference type="ChEBI" id="CHEBI:78474"/>
        <dbReference type="ChEBI" id="CHEBI:78475"/>
    </reaction>
    <physiologicalReaction direction="left-to-right" evidence="40">
        <dbReference type="Rhea" id="RHEA:41893"/>
    </physiologicalReaction>
</comment>
<dbReference type="GO" id="GO:0019171">
    <property type="term" value="F:(3R)-hydroxyacyl-[acyl-carrier-protein] dehydratase activity"/>
    <property type="evidence" value="ECO:0007669"/>
    <property type="project" value="UniProtKB-EC"/>
</dbReference>
<dbReference type="GO" id="GO:0004312">
    <property type="term" value="F:fatty acid synthase activity"/>
    <property type="evidence" value="ECO:0007669"/>
    <property type="project" value="UniProtKB-EC"/>
</dbReference>
<comment type="catalytic activity">
    <reaction evidence="74">
        <text>decanoyl-[ACP] + malonyl-[ACP] + H(+) = 3-oxododecanoyl-[ACP] + holo-[ACP] + CO2</text>
        <dbReference type="Rhea" id="RHEA:41868"/>
        <dbReference type="Rhea" id="RHEA-COMP:9623"/>
        <dbReference type="Rhea" id="RHEA-COMP:9640"/>
        <dbReference type="Rhea" id="RHEA-COMP:9641"/>
        <dbReference type="Rhea" id="RHEA-COMP:9685"/>
        <dbReference type="ChEBI" id="CHEBI:15378"/>
        <dbReference type="ChEBI" id="CHEBI:16526"/>
        <dbReference type="ChEBI" id="CHEBI:64479"/>
        <dbReference type="ChEBI" id="CHEBI:78449"/>
        <dbReference type="ChEBI" id="CHEBI:78468"/>
        <dbReference type="ChEBI" id="CHEBI:78469"/>
    </reaction>
    <physiologicalReaction direction="left-to-right" evidence="74">
        <dbReference type="Rhea" id="RHEA:41869"/>
    </physiologicalReaction>
</comment>
<dbReference type="SMART" id="SM00829">
    <property type="entry name" value="PKS_ER"/>
    <property type="match status" value="1"/>
</dbReference>
<evidence type="ECO:0000256" key="75">
    <source>
        <dbReference type="ARBA" id="ARBA00049171"/>
    </source>
</evidence>
<evidence type="ECO:0000256" key="6">
    <source>
        <dbReference type="ARBA" id="ARBA00012480"/>
    </source>
</evidence>
<keyword evidence="14" id="KW-0596">Phosphopantetheine</keyword>
<evidence type="ECO:0000256" key="72">
    <source>
        <dbReference type="ARBA" id="ARBA00048935"/>
    </source>
</evidence>
<dbReference type="FunFam" id="3.40.50.720:FF:000209">
    <property type="entry name" value="Polyketide synthase Pks12"/>
    <property type="match status" value="1"/>
</dbReference>
<gene>
    <name evidence="91" type="ORF">scyTo_0008230</name>
</gene>
<comment type="catalytic activity">
    <reaction evidence="80">
        <text>5,6-dihydrouridine(17) in tRNA + NADP(+) = uridine(17) in tRNA + NADPH + H(+)</text>
        <dbReference type="Rhea" id="RHEA:53368"/>
        <dbReference type="Rhea" id="RHEA-COMP:13541"/>
        <dbReference type="Rhea" id="RHEA-COMP:13542"/>
        <dbReference type="ChEBI" id="CHEBI:15378"/>
        <dbReference type="ChEBI" id="CHEBI:57783"/>
        <dbReference type="ChEBI" id="CHEBI:58349"/>
        <dbReference type="ChEBI" id="CHEBI:65315"/>
        <dbReference type="ChEBI" id="CHEBI:74443"/>
        <dbReference type="EC" id="1.3.1.88"/>
    </reaction>
    <physiologicalReaction direction="right-to-left" evidence="80">
        <dbReference type="Rhea" id="RHEA:53370"/>
    </physiologicalReaction>
</comment>
<comment type="pathway">
    <text evidence="4">Lipid metabolism; fatty acid biosynthesis.</text>
</comment>
<evidence type="ECO:0000256" key="80">
    <source>
        <dbReference type="ARBA" id="ARBA00049467"/>
    </source>
</evidence>
<comment type="similarity">
    <text evidence="45">Belongs to the Dus family. Dus1 subfamily.</text>
</comment>
<evidence type="ECO:0000313" key="92">
    <source>
        <dbReference type="Proteomes" id="UP000288216"/>
    </source>
</evidence>
<evidence type="ECO:0000256" key="25">
    <source>
        <dbReference type="ARBA" id="ARBA00022857"/>
    </source>
</evidence>
<comment type="catalytic activity">
    <reaction evidence="35">
        <text>(3R)-hydroxyoctanoyl-[ACP] = (2E)-octenoyl-[ACP] + H2O</text>
        <dbReference type="Rhea" id="RHEA:41844"/>
        <dbReference type="Rhea" id="RHEA-COMP:9634"/>
        <dbReference type="Rhea" id="RHEA-COMP:9635"/>
        <dbReference type="ChEBI" id="CHEBI:15377"/>
        <dbReference type="ChEBI" id="CHEBI:78461"/>
        <dbReference type="ChEBI" id="CHEBI:78462"/>
    </reaction>
    <physiologicalReaction direction="left-to-right" evidence="35">
        <dbReference type="Rhea" id="RHEA:41845"/>
    </physiologicalReaction>
</comment>
<evidence type="ECO:0000256" key="64">
    <source>
        <dbReference type="ARBA" id="ARBA00048404"/>
    </source>
</evidence>
<feature type="region of interest" description="C-terminal hotdog fold" evidence="86">
    <location>
        <begin position="984"/>
        <end position="1111"/>
    </location>
</feature>
<dbReference type="Pfam" id="PF08659">
    <property type="entry name" value="KR"/>
    <property type="match status" value="1"/>
</dbReference>
<dbReference type="Pfam" id="PF21149">
    <property type="entry name" value="FAS_pseudo-KR"/>
    <property type="match status" value="1"/>
</dbReference>
<evidence type="ECO:0000256" key="21">
    <source>
        <dbReference type="ARBA" id="ARBA00022694"/>
    </source>
</evidence>
<comment type="catalytic activity">
    <reaction evidence="53">
        <text>tetradecanoyl-[ACP] + malonyl-[ACP] + H(+) = 3-oxohexadecanoyl-[ACP] + holo-[ACP] + CO2</text>
        <dbReference type="Rhea" id="RHEA:41900"/>
        <dbReference type="Rhea" id="RHEA-COMP:9623"/>
        <dbReference type="Rhea" id="RHEA-COMP:9648"/>
        <dbReference type="Rhea" id="RHEA-COMP:9649"/>
        <dbReference type="Rhea" id="RHEA-COMP:9685"/>
        <dbReference type="ChEBI" id="CHEBI:15378"/>
        <dbReference type="ChEBI" id="CHEBI:16526"/>
        <dbReference type="ChEBI" id="CHEBI:64479"/>
        <dbReference type="ChEBI" id="CHEBI:78449"/>
        <dbReference type="ChEBI" id="CHEBI:78477"/>
        <dbReference type="ChEBI" id="CHEBI:78478"/>
    </reaction>
    <physiologicalReaction direction="left-to-right" evidence="53">
        <dbReference type="Rhea" id="RHEA:41901"/>
    </physiologicalReaction>
</comment>
<comment type="function">
    <text evidence="44">Fatty acid synthetase is a multifunctional enzyme that catalyzes the de novo biosynthesis of long-chain saturated fatty acids starting from acetyl-CoA and malonyl-CoA in the presence of NADPH. This multifunctional protein contains 7 catalytic activities and a site for the binding of the prosthetic group 4'-phosphopantetheine of the acyl carrier protein ([ACP]) domain.</text>
</comment>
<evidence type="ECO:0000256" key="8">
    <source>
        <dbReference type="ARBA" id="ARBA00012948"/>
    </source>
</evidence>
<comment type="catalytic activity">
    <reaction evidence="71">
        <text>5,6-dihydrouridine(16) in tRNA + NAD(+) = uridine(16) in tRNA + NADH + H(+)</text>
        <dbReference type="Rhea" id="RHEA:53380"/>
        <dbReference type="Rhea" id="RHEA-COMP:13543"/>
        <dbReference type="Rhea" id="RHEA-COMP:13544"/>
        <dbReference type="ChEBI" id="CHEBI:15378"/>
        <dbReference type="ChEBI" id="CHEBI:57540"/>
        <dbReference type="ChEBI" id="CHEBI:57945"/>
        <dbReference type="ChEBI" id="CHEBI:65315"/>
        <dbReference type="ChEBI" id="CHEBI:74443"/>
        <dbReference type="EC" id="1.3.1.88"/>
    </reaction>
    <physiologicalReaction direction="right-to-left" evidence="71">
        <dbReference type="Rhea" id="RHEA:53382"/>
    </physiologicalReaction>
</comment>
<keyword evidence="19" id="KW-0288">FMN</keyword>
<keyword evidence="92" id="KW-1185">Reference proteome</keyword>
<dbReference type="EC" id="2.3.1.39" evidence="12"/>
<evidence type="ECO:0000256" key="2">
    <source>
        <dbReference type="ARBA" id="ARBA00004123"/>
    </source>
</evidence>
<evidence type="ECO:0000256" key="41">
    <source>
        <dbReference type="ARBA" id="ARBA00023399"/>
    </source>
</evidence>
<evidence type="ECO:0000256" key="7">
    <source>
        <dbReference type="ARBA" id="ARBA00012873"/>
    </source>
</evidence>
<dbReference type="InterPro" id="IPR049552">
    <property type="entry name" value="PKS_DH_N"/>
</dbReference>
<dbReference type="PROSITE" id="PS00606">
    <property type="entry name" value="KS3_1"/>
    <property type="match status" value="1"/>
</dbReference>
<evidence type="ECO:0000256" key="85">
    <source>
        <dbReference type="ARBA" id="ARBA00077078"/>
    </source>
</evidence>
<dbReference type="Pfam" id="PF00109">
    <property type="entry name" value="ketoacyl-synt"/>
    <property type="match status" value="1"/>
</dbReference>
<dbReference type="SMART" id="SM00823">
    <property type="entry name" value="PKS_PP"/>
    <property type="match status" value="1"/>
</dbReference>
<comment type="catalytic activity">
    <reaction evidence="51">
        <text>a (3R)-hydroxyacyl-[ACP] + NADP(+) = a 3-oxoacyl-[ACP] + NADPH + H(+)</text>
        <dbReference type="Rhea" id="RHEA:17397"/>
        <dbReference type="Rhea" id="RHEA-COMP:9916"/>
        <dbReference type="Rhea" id="RHEA-COMP:9945"/>
        <dbReference type="ChEBI" id="CHEBI:15378"/>
        <dbReference type="ChEBI" id="CHEBI:57783"/>
        <dbReference type="ChEBI" id="CHEBI:58349"/>
        <dbReference type="ChEBI" id="CHEBI:78776"/>
        <dbReference type="ChEBI" id="CHEBI:78827"/>
        <dbReference type="EC" id="1.1.1.100"/>
    </reaction>
    <physiologicalReaction direction="right-to-left" evidence="51">
        <dbReference type="Rhea" id="RHEA:17399"/>
    </physiologicalReaction>
</comment>
<dbReference type="PROSITE" id="PS01136">
    <property type="entry name" value="UPF0034"/>
    <property type="match status" value="1"/>
</dbReference>
<evidence type="ECO:0000256" key="70">
    <source>
        <dbReference type="ARBA" id="ARBA00048704"/>
    </source>
</evidence>
<dbReference type="Pfam" id="PF16197">
    <property type="entry name" value="KAsynt_C_assoc"/>
    <property type="match status" value="1"/>
</dbReference>
<dbReference type="InterPro" id="IPR042104">
    <property type="entry name" value="PKS_dehydratase_sf"/>
</dbReference>
<evidence type="ECO:0000256" key="24">
    <source>
        <dbReference type="ARBA" id="ARBA00022832"/>
    </source>
</evidence>
<dbReference type="EC" id="2.3.1.85" evidence="7"/>
<accession>A0A401P5R6</accession>
<keyword evidence="29" id="KW-0520">NAD</keyword>
<evidence type="ECO:0000256" key="59">
    <source>
        <dbReference type="ARBA" id="ARBA00047953"/>
    </source>
</evidence>
<evidence type="ECO:0000256" key="46">
    <source>
        <dbReference type="ARBA" id="ARBA00038890"/>
    </source>
</evidence>
<evidence type="ECO:0000256" key="60">
    <source>
        <dbReference type="ARBA" id="ARBA00047961"/>
    </source>
</evidence>
<dbReference type="SUPFAM" id="SSF47336">
    <property type="entry name" value="ACP-like"/>
    <property type="match status" value="1"/>
</dbReference>
<evidence type="ECO:0000256" key="52">
    <source>
        <dbReference type="ARBA" id="ARBA00047440"/>
    </source>
</evidence>
<dbReference type="FunFam" id="3.40.366.10:FF:000005">
    <property type="entry name" value="Fatty acid synthase"/>
    <property type="match status" value="1"/>
</dbReference>
<dbReference type="Pfam" id="PF00975">
    <property type="entry name" value="Thioesterase"/>
    <property type="match status" value="1"/>
</dbReference>
<dbReference type="CDD" id="cd08954">
    <property type="entry name" value="KR_1_FAS_SDR_x"/>
    <property type="match status" value="1"/>
</dbReference>
<dbReference type="GO" id="GO:0050660">
    <property type="term" value="F:flavin adenine dinucleotide binding"/>
    <property type="evidence" value="ECO:0007669"/>
    <property type="project" value="InterPro"/>
</dbReference>
<evidence type="ECO:0000256" key="45">
    <source>
        <dbReference type="ARBA" id="ARBA00038313"/>
    </source>
</evidence>
<dbReference type="EC" id="1.3.1.39" evidence="5"/>
<evidence type="ECO:0000256" key="4">
    <source>
        <dbReference type="ARBA" id="ARBA00005194"/>
    </source>
</evidence>
<evidence type="ECO:0000313" key="91">
    <source>
        <dbReference type="EMBL" id="GCB68443.1"/>
    </source>
</evidence>
<comment type="catalytic activity">
    <reaction evidence="43">
        <text>(3R)-hydroxybutanoyl-[ACP] = (2E)-butenoyl-[ACP] + H2O</text>
        <dbReference type="Rhea" id="RHEA:41808"/>
        <dbReference type="Rhea" id="RHEA-COMP:9626"/>
        <dbReference type="Rhea" id="RHEA-COMP:9627"/>
        <dbReference type="ChEBI" id="CHEBI:15377"/>
        <dbReference type="ChEBI" id="CHEBI:78451"/>
        <dbReference type="ChEBI" id="CHEBI:78453"/>
    </reaction>
    <physiologicalReaction direction="left-to-right" evidence="43">
        <dbReference type="Rhea" id="RHEA:41809"/>
    </physiologicalReaction>
</comment>
<comment type="catalytic activity">
    <reaction evidence="81">
        <text>(2E)-decenoyl-[ACP] + NADPH + H(+) = decanoyl-[ACP] + NADP(+)</text>
        <dbReference type="Rhea" id="RHEA:41864"/>
        <dbReference type="Rhea" id="RHEA-COMP:9639"/>
        <dbReference type="Rhea" id="RHEA-COMP:9640"/>
        <dbReference type="ChEBI" id="CHEBI:15378"/>
        <dbReference type="ChEBI" id="CHEBI:57783"/>
        <dbReference type="ChEBI" id="CHEBI:58349"/>
        <dbReference type="ChEBI" id="CHEBI:78467"/>
        <dbReference type="ChEBI" id="CHEBI:78468"/>
    </reaction>
    <physiologicalReaction direction="left-to-right" evidence="81">
        <dbReference type="Rhea" id="RHEA:41865"/>
    </physiologicalReaction>
</comment>
<evidence type="ECO:0000256" key="61">
    <source>
        <dbReference type="ARBA" id="ARBA00048051"/>
    </source>
</evidence>
<dbReference type="SMART" id="SM00827">
    <property type="entry name" value="PKS_AT"/>
    <property type="match status" value="1"/>
</dbReference>
<dbReference type="GO" id="GO:0016297">
    <property type="term" value="F:fatty acyl-[ACP] hydrolase activity"/>
    <property type="evidence" value="ECO:0007669"/>
    <property type="project" value="UniProtKB-EC"/>
</dbReference>
<keyword evidence="30" id="KW-0443">Lipid metabolism</keyword>
<dbReference type="InterPro" id="IPR049900">
    <property type="entry name" value="PKS_mFAS_DH"/>
</dbReference>
<comment type="catalytic activity">
    <reaction evidence="36">
        <text>(3R)-hydroxydodecanoyl-[ACP] = (2E)-dodecenoyl-[ACP] + H2O</text>
        <dbReference type="Rhea" id="RHEA:41876"/>
        <dbReference type="Rhea" id="RHEA-COMP:9642"/>
        <dbReference type="Rhea" id="RHEA-COMP:9643"/>
        <dbReference type="ChEBI" id="CHEBI:15377"/>
        <dbReference type="ChEBI" id="CHEBI:78470"/>
        <dbReference type="ChEBI" id="CHEBI:78472"/>
    </reaction>
    <physiologicalReaction direction="left-to-right" evidence="36">
        <dbReference type="Rhea" id="RHEA:41877"/>
    </physiologicalReaction>
</comment>
<dbReference type="EC" id="3.1.2.14" evidence="6"/>
<comment type="catalytic activity">
    <reaction evidence="61">
        <text>hexadecanoyl-[ACP] + malonyl-[ACP] + H(+) = 3-oxooctadecanoyl-[ACP] + holo-[ACP] + CO2</text>
        <dbReference type="Rhea" id="RHEA:41916"/>
        <dbReference type="Rhea" id="RHEA-COMP:9623"/>
        <dbReference type="Rhea" id="RHEA-COMP:9652"/>
        <dbReference type="Rhea" id="RHEA-COMP:9653"/>
        <dbReference type="Rhea" id="RHEA-COMP:9685"/>
        <dbReference type="ChEBI" id="CHEBI:15378"/>
        <dbReference type="ChEBI" id="CHEBI:16526"/>
        <dbReference type="ChEBI" id="CHEBI:64479"/>
        <dbReference type="ChEBI" id="CHEBI:78449"/>
        <dbReference type="ChEBI" id="CHEBI:78483"/>
        <dbReference type="ChEBI" id="CHEBI:78487"/>
    </reaction>
    <physiologicalReaction direction="left-to-right" evidence="61">
        <dbReference type="Rhea" id="RHEA:41917"/>
    </physiologicalReaction>
</comment>
<dbReference type="GO" id="GO:0017150">
    <property type="term" value="F:tRNA dihydrouridine synthase activity"/>
    <property type="evidence" value="ECO:0007669"/>
    <property type="project" value="InterPro"/>
</dbReference>
<comment type="catalytic activity">
    <reaction evidence="72">
        <text>3-oxotetradecanoyl-[ACP] + NADPH + H(+) = (3R)-hydroxytetradecanoyl-[ACP] + NADP(+)</text>
        <dbReference type="Rhea" id="RHEA:41888"/>
        <dbReference type="Rhea" id="RHEA-COMP:9645"/>
        <dbReference type="Rhea" id="RHEA-COMP:9646"/>
        <dbReference type="ChEBI" id="CHEBI:15378"/>
        <dbReference type="ChEBI" id="CHEBI:57783"/>
        <dbReference type="ChEBI" id="CHEBI:58349"/>
        <dbReference type="ChEBI" id="CHEBI:78473"/>
        <dbReference type="ChEBI" id="CHEBI:78474"/>
    </reaction>
    <physiologicalReaction direction="left-to-right" evidence="72">
        <dbReference type="Rhea" id="RHEA:41889"/>
    </physiologicalReaction>
</comment>
<comment type="catalytic activity">
    <reaction evidence="50">
        <text>hexanoyl-[ACP] + malonyl-[ACP] + H(+) = 3-oxooctanoyl-[ACP] + holo-[ACP] + CO2</text>
        <dbReference type="Rhea" id="RHEA:41836"/>
        <dbReference type="Rhea" id="RHEA-COMP:9623"/>
        <dbReference type="Rhea" id="RHEA-COMP:9632"/>
        <dbReference type="Rhea" id="RHEA-COMP:9633"/>
        <dbReference type="Rhea" id="RHEA-COMP:9685"/>
        <dbReference type="ChEBI" id="CHEBI:15378"/>
        <dbReference type="ChEBI" id="CHEBI:16526"/>
        <dbReference type="ChEBI" id="CHEBI:64479"/>
        <dbReference type="ChEBI" id="CHEBI:78449"/>
        <dbReference type="ChEBI" id="CHEBI:78459"/>
        <dbReference type="ChEBI" id="CHEBI:78460"/>
    </reaction>
    <physiologicalReaction direction="left-to-right" evidence="50">
        <dbReference type="Rhea" id="RHEA:41837"/>
    </physiologicalReaction>
</comment>
<evidence type="ECO:0000256" key="44">
    <source>
        <dbReference type="ARBA" id="ARBA00023442"/>
    </source>
</evidence>
<evidence type="ECO:0000256" key="13">
    <source>
        <dbReference type="ARBA" id="ARBA00018769"/>
    </source>
</evidence>
<dbReference type="InterPro" id="IPR016036">
    <property type="entry name" value="Malonyl_transacylase_ACP-bd"/>
</dbReference>
<evidence type="ECO:0000256" key="77">
    <source>
        <dbReference type="ARBA" id="ARBA00049414"/>
    </source>
</evidence>
<comment type="catalytic activity">
    <reaction evidence="57">
        <text>(2E)-hexadecenoyl-[ACP] + NADPH + H(+) = hexadecanoyl-[ACP] + NADP(+)</text>
        <dbReference type="Rhea" id="RHEA:41912"/>
        <dbReference type="Rhea" id="RHEA-COMP:9651"/>
        <dbReference type="Rhea" id="RHEA-COMP:9652"/>
        <dbReference type="ChEBI" id="CHEBI:15378"/>
        <dbReference type="ChEBI" id="CHEBI:57783"/>
        <dbReference type="ChEBI" id="CHEBI:58349"/>
        <dbReference type="ChEBI" id="CHEBI:78481"/>
        <dbReference type="ChEBI" id="CHEBI:78483"/>
    </reaction>
    <physiologicalReaction direction="left-to-right" evidence="57">
        <dbReference type="Rhea" id="RHEA:41913"/>
    </physiologicalReaction>
</comment>
<evidence type="ECO:0000256" key="34">
    <source>
        <dbReference type="ARBA" id="ARBA00023268"/>
    </source>
</evidence>
<dbReference type="Pfam" id="PF00698">
    <property type="entry name" value="Acyl_transf_1"/>
    <property type="match status" value="1"/>
</dbReference>
<comment type="catalytic activity">
    <reaction evidence="48">
        <text>5,6-dihydrouridine(17) in tRNA + NAD(+) = uridine(17) in tRNA + NADH + H(+)</text>
        <dbReference type="Rhea" id="RHEA:53372"/>
        <dbReference type="Rhea" id="RHEA-COMP:13541"/>
        <dbReference type="Rhea" id="RHEA-COMP:13542"/>
        <dbReference type="ChEBI" id="CHEBI:15378"/>
        <dbReference type="ChEBI" id="CHEBI:57540"/>
        <dbReference type="ChEBI" id="CHEBI:57945"/>
        <dbReference type="ChEBI" id="CHEBI:65315"/>
        <dbReference type="ChEBI" id="CHEBI:74443"/>
        <dbReference type="EC" id="1.3.1.88"/>
    </reaction>
    <physiologicalReaction direction="right-to-left" evidence="48">
        <dbReference type="Rhea" id="RHEA:53374"/>
    </physiologicalReaction>
</comment>
<comment type="catalytic activity">
    <reaction evidence="39">
        <text>a (3R)-hydroxyacyl-[ACP] = a (2E)-enoyl-[ACP] + H2O</text>
        <dbReference type="Rhea" id="RHEA:13097"/>
        <dbReference type="Rhea" id="RHEA-COMP:9925"/>
        <dbReference type="Rhea" id="RHEA-COMP:9945"/>
        <dbReference type="ChEBI" id="CHEBI:15377"/>
        <dbReference type="ChEBI" id="CHEBI:78784"/>
        <dbReference type="ChEBI" id="CHEBI:78827"/>
        <dbReference type="EC" id="4.2.1.59"/>
    </reaction>
    <physiologicalReaction direction="left-to-right" evidence="39">
        <dbReference type="Rhea" id="RHEA:13098"/>
    </physiologicalReaction>
</comment>
<evidence type="ECO:0000256" key="50">
    <source>
        <dbReference type="ARBA" id="ARBA00047394"/>
    </source>
</evidence>
<comment type="catalytic activity">
    <reaction evidence="41">
        <text>(3R)-hydroxyoctadecanoyl-[ACP] = (2E)-octadecenoyl-[ACP] + H2O</text>
        <dbReference type="Rhea" id="RHEA:41924"/>
        <dbReference type="Rhea" id="RHEA-COMP:9654"/>
        <dbReference type="Rhea" id="RHEA-COMP:9655"/>
        <dbReference type="ChEBI" id="CHEBI:15377"/>
        <dbReference type="ChEBI" id="CHEBI:78488"/>
        <dbReference type="ChEBI" id="CHEBI:78489"/>
    </reaction>
    <physiologicalReaction direction="left-to-right" evidence="41">
        <dbReference type="Rhea" id="RHEA:41925"/>
    </physiologicalReaction>
</comment>
<dbReference type="Gene3D" id="3.40.366.10">
    <property type="entry name" value="Malonyl-Coenzyme A Acyl Carrier Protein, domain 2"/>
    <property type="match status" value="1"/>
</dbReference>
<dbReference type="GO" id="GO:0004315">
    <property type="term" value="F:3-oxoacyl-[acyl-carrier-protein] synthase activity"/>
    <property type="evidence" value="ECO:0007669"/>
    <property type="project" value="UniProtKB-EC"/>
</dbReference>
<comment type="catalytic activity">
    <reaction evidence="58">
        <text>(2E)-hexenoyl-[ACP] + NADPH + H(+) = hexanoyl-[ACP] + NADP(+)</text>
        <dbReference type="Rhea" id="RHEA:41832"/>
        <dbReference type="Rhea" id="RHEA-COMP:9631"/>
        <dbReference type="Rhea" id="RHEA-COMP:9632"/>
        <dbReference type="ChEBI" id="CHEBI:15378"/>
        <dbReference type="ChEBI" id="CHEBI:57783"/>
        <dbReference type="ChEBI" id="CHEBI:58349"/>
        <dbReference type="ChEBI" id="CHEBI:78458"/>
        <dbReference type="ChEBI" id="CHEBI:78459"/>
    </reaction>
    <physiologicalReaction direction="left-to-right" evidence="58">
        <dbReference type="Rhea" id="RHEA:41833"/>
    </physiologicalReaction>
</comment>
<proteinExistence type="inferred from homology"/>
<dbReference type="CDD" id="cd05195">
    <property type="entry name" value="enoyl_red"/>
    <property type="match status" value="1"/>
</dbReference>
<dbReference type="GO" id="GO:0004313">
    <property type="term" value="F:[acyl-carrier-protein] S-acetyltransferase activity"/>
    <property type="evidence" value="ECO:0007669"/>
    <property type="project" value="UniProtKB-EC"/>
</dbReference>
<evidence type="ECO:0000256" key="67">
    <source>
        <dbReference type="ARBA" id="ARBA00048571"/>
    </source>
</evidence>
<dbReference type="OrthoDB" id="329835at2759"/>
<comment type="caution">
    <text evidence="91">The sequence shown here is derived from an EMBL/GenBank/DDBJ whole genome shotgun (WGS) entry which is preliminary data.</text>
</comment>
<evidence type="ECO:0000256" key="55">
    <source>
        <dbReference type="ARBA" id="ARBA00047578"/>
    </source>
</evidence>
<dbReference type="Pfam" id="PF02801">
    <property type="entry name" value="Ketoacyl-synt_C"/>
    <property type="match status" value="1"/>
</dbReference>
<dbReference type="OMA" id="TSACHTF"/>
<evidence type="ECO:0000256" key="9">
    <source>
        <dbReference type="ARBA" id="ARBA00013167"/>
    </source>
</evidence>
<evidence type="ECO:0000256" key="14">
    <source>
        <dbReference type="ARBA" id="ARBA00022450"/>
    </source>
</evidence>
<dbReference type="CDD" id="cd00833">
    <property type="entry name" value="PKS"/>
    <property type="match status" value="1"/>
</dbReference>
<dbReference type="InterPro" id="IPR020843">
    <property type="entry name" value="ER"/>
</dbReference>
<comment type="catalytic activity">
    <reaction evidence="73">
        <text>(2E)-octadecenoyl-[ACP] + NADPH + H(+) = octadecanoyl-[ACP] + NADP(+)</text>
        <dbReference type="Rhea" id="RHEA:41928"/>
        <dbReference type="Rhea" id="RHEA-COMP:9655"/>
        <dbReference type="Rhea" id="RHEA-COMP:9656"/>
        <dbReference type="ChEBI" id="CHEBI:15378"/>
        <dbReference type="ChEBI" id="CHEBI:57783"/>
        <dbReference type="ChEBI" id="CHEBI:58349"/>
        <dbReference type="ChEBI" id="CHEBI:78489"/>
        <dbReference type="ChEBI" id="CHEBI:78495"/>
    </reaction>
    <physiologicalReaction direction="left-to-right" evidence="73">
        <dbReference type="Rhea" id="RHEA:41929"/>
    </physiologicalReaction>
</comment>
<comment type="catalytic activity">
    <reaction evidence="62">
        <text>(2E)-dodecenoyl-[ACP] + NADPH + H(+) = dodecanoyl-[ACP] + NADP(+)</text>
        <dbReference type="Rhea" id="RHEA:41880"/>
        <dbReference type="Rhea" id="RHEA-COMP:9643"/>
        <dbReference type="Rhea" id="RHEA-COMP:9644"/>
        <dbReference type="ChEBI" id="CHEBI:15378"/>
        <dbReference type="ChEBI" id="CHEBI:57783"/>
        <dbReference type="ChEBI" id="CHEBI:58349"/>
        <dbReference type="ChEBI" id="CHEBI:65264"/>
        <dbReference type="ChEBI" id="CHEBI:78472"/>
    </reaction>
    <physiologicalReaction direction="left-to-right" evidence="62">
        <dbReference type="Rhea" id="RHEA:41881"/>
    </physiologicalReaction>
</comment>
<evidence type="ECO:0000256" key="58">
    <source>
        <dbReference type="ARBA" id="ARBA00047897"/>
    </source>
</evidence>
<comment type="catalytic activity">
    <reaction evidence="82">
        <text>octanoyl-[ACP] + malonyl-[ACP] + H(+) = 3-oxodecanoyl-[ACP] + holo-[ACP] + CO2</text>
        <dbReference type="Rhea" id="RHEA:41852"/>
        <dbReference type="Rhea" id="RHEA-COMP:9623"/>
        <dbReference type="Rhea" id="RHEA-COMP:9636"/>
        <dbReference type="Rhea" id="RHEA-COMP:9637"/>
        <dbReference type="Rhea" id="RHEA-COMP:9685"/>
        <dbReference type="ChEBI" id="CHEBI:15378"/>
        <dbReference type="ChEBI" id="CHEBI:16526"/>
        <dbReference type="ChEBI" id="CHEBI:64479"/>
        <dbReference type="ChEBI" id="CHEBI:78449"/>
        <dbReference type="ChEBI" id="CHEBI:78463"/>
        <dbReference type="ChEBI" id="CHEBI:78464"/>
    </reaction>
    <physiologicalReaction direction="left-to-right" evidence="82">
        <dbReference type="Rhea" id="RHEA:41853"/>
    </physiologicalReaction>
</comment>
<comment type="catalytic activity">
    <reaction evidence="56">
        <text>5,6-dihydrouridine(16) in tRNA + NADP(+) = uridine(16) in tRNA + NADPH + H(+)</text>
        <dbReference type="Rhea" id="RHEA:53376"/>
        <dbReference type="Rhea" id="RHEA-COMP:13543"/>
        <dbReference type="Rhea" id="RHEA-COMP:13544"/>
        <dbReference type="ChEBI" id="CHEBI:15378"/>
        <dbReference type="ChEBI" id="CHEBI:57783"/>
        <dbReference type="ChEBI" id="CHEBI:58349"/>
        <dbReference type="ChEBI" id="CHEBI:65315"/>
        <dbReference type="ChEBI" id="CHEBI:74443"/>
        <dbReference type="EC" id="1.3.1.88"/>
    </reaction>
    <physiologicalReaction direction="right-to-left" evidence="56">
        <dbReference type="Rhea" id="RHEA:53378"/>
    </physiologicalReaction>
</comment>
<dbReference type="InterPro" id="IPR001031">
    <property type="entry name" value="Thioesterase"/>
</dbReference>
<evidence type="ECO:0000256" key="82">
    <source>
        <dbReference type="ARBA" id="ARBA00049533"/>
    </source>
</evidence>
<evidence type="ECO:0000256" key="32">
    <source>
        <dbReference type="ARBA" id="ARBA00023239"/>
    </source>
</evidence>
<dbReference type="Gene3D" id="3.20.20.70">
    <property type="entry name" value="Aldolase class I"/>
    <property type="match status" value="1"/>
</dbReference>
<evidence type="ECO:0000256" key="57">
    <source>
        <dbReference type="ARBA" id="ARBA00047810"/>
    </source>
</evidence>
<comment type="catalytic activity">
    <reaction evidence="63">
        <text>tetradecanoyl-[ACP] + H2O = tetradecanoate + holo-[ACP] + H(+)</text>
        <dbReference type="Rhea" id="RHEA:30123"/>
        <dbReference type="Rhea" id="RHEA-COMP:9648"/>
        <dbReference type="Rhea" id="RHEA-COMP:9685"/>
        <dbReference type="ChEBI" id="CHEBI:15377"/>
        <dbReference type="ChEBI" id="CHEBI:15378"/>
        <dbReference type="ChEBI" id="CHEBI:30807"/>
        <dbReference type="ChEBI" id="CHEBI:64479"/>
        <dbReference type="ChEBI" id="CHEBI:78477"/>
        <dbReference type="EC" id="3.1.2.14"/>
    </reaction>
    <physiologicalReaction direction="left-to-right" evidence="63">
        <dbReference type="Rhea" id="RHEA:30124"/>
    </physiologicalReaction>
</comment>
<evidence type="ECO:0000256" key="79">
    <source>
        <dbReference type="ARBA" id="ARBA00049449"/>
    </source>
</evidence>
<evidence type="ECO:0000256" key="11">
    <source>
        <dbReference type="ARBA" id="ARBA00013256"/>
    </source>
</evidence>
<evidence type="ECO:0000256" key="40">
    <source>
        <dbReference type="ARBA" id="ARBA00023398"/>
    </source>
</evidence>
<evidence type="ECO:0000256" key="69">
    <source>
        <dbReference type="ARBA" id="ARBA00048691"/>
    </source>
</evidence>
<dbReference type="EC" id="4.2.1.59" evidence="9"/>
<dbReference type="InterPro" id="IPR029063">
    <property type="entry name" value="SAM-dependent_MTases_sf"/>
</dbReference>
<evidence type="ECO:0000256" key="86">
    <source>
        <dbReference type="PROSITE-ProRule" id="PRU01363"/>
    </source>
</evidence>
<sequence length="2960" mass="325659">MEDIVIAGIAGRLPESDNLEEFWHNLVNGIDMVTDDGRRWKPGLYGLPHRSGKLKDISKFDASFFGVHPKQAHTMDPQLRIILEVAYEAIVDGGINPAALRGTNTGVWIGVSGSEAAEAFSRDPEELLGYSMTGCQHAMFANRLSYFFDLKGPSSSIDTACSSSLLALENAFQAIRHGQCDSALVGGVNLLLKPNTSVQFMKLGMLSPDGSCKSFDASGNGYCRSEAAVVVLLTKRSAAKRVYATVVNAGSNTDGYKEQGVTYPSGEMQQRLMTAVYEEAGISPADVEYIEAHGTGTKVGDPQELNGIVNAFCQSDRKPLLLGSTKSNMGHPEPASGLAALAKVVLSLEHGLWAPNIHYKTPNPAVPALQNGCIHVVTEPIPVKGGVVGVNSFGFGGSNVHVILRPNLKRSPPPVPLAFPRLVQVCGRTPEAVETLIDQSRQHGNDVNFSNLLNDISTVPVSSMPYRGYTLVGSEMDAKEVQQMQSSGRSLWYICSGMGAQWIGMGRSLMKLDIFRESILRSDKALKTTGLKVSKLLVSTEDTTFDDTVHAFVALAAIQIAQIDMLTAMGLQPDGIVGHSVGELACGYADDSLTHEEVILAAYWRGRCIKEAKLPAGAMAAVGLTWSECKVQCPEGVVPACHNAEDTVTISGPQEAVSKFVAKLKEDGVFAKEVRSAGVAFHSYYMAAIAPTLLNALQKVITAPKARSPRWISTSIPESKWGSDLAKFSSAEYHVNNLVSPVLFQEGLQHIPENAVVVEISAHALLQAILKRSLKPSCLNIPLMKRGHSNNLEYFLSHIGKIYASGTNLDSNKLFPPVEYPIPAGTPLISPCITWDHSQIWDVPKTEDFSAGSGGLASATVFNIDVNPESPDNYMADHCIDGRVLYPATGYLVLAWRALLRLTGAVMDQSPVIFEDVVIHRATILPKTGSVQLEVRLMPASNRFEVSENNSLAVSGKVTLLEETALNDFRKQVKTNAEVEDTETTFSLSPDDIYKELRLRGYEYGKNFQGILESNNAGDKGKLLWSGNWVTLLDTMLQMIVAGLAGRSLRVPTRIRSVRIDPQLHEERAQDYKENRKAVDVVVNRCLDTIIAGGVQISGLHATVAPRRHQQQTQPILQEFHFTPYLENDCLIGSEKLRSCLAQCKGFVQKLQDKLSNHGLKLSFSGLPTGITAFAGTTGTEKGLLHMLNVLCGLDLNGNLWSELQQTVETEKGCLHEDELLNGLLDGPALKSCLDISLENTTSKKMKIIEVSAGNGNLYSRIVPLLNHQPVINLDYIATDLNPDSLSPSQNLLQEMGVSIDQWNPMSPATSNLTNAQLVVCNSSASLFEDPQMVASNMAATVKDGGFVLLHTLLKGEILGETIAFLTGKDPKQLRGLLTQSKWAEVFSQASLDLVSMKKSFYGSVMLLGRKKVEPKNPIFLSAHPTDFSWIEPLKSILEGHSEDPVWLTVTSCGNSGIVGMVNCLRQEPQGHRIRCAFVTNLTSSSPVPSLDACGKDMKAILRNDLVMNVYRDGQWGSFRHIFLQDQNKEQTEFAYVNVLTRGDLSSLCWILSPLQHFHSNDPNIQLCKVYYASLNFRDIMLATGKLPPDAIPGDAALQHCLLGMEFSGRDPNDRRVMGLLPAKGLATVVDCDMRFLWDVPDNWTLEEAASVPVVYATAYYALVVRGRIKKGESVLIHSGSGGVGQAAISIALSLGCCVFATVGSTEKRIYLQQRFPQLNDESFANSRDISFEQHVLRVTGGRGVDLVLNSLAEEKLQASLRCLARHGRFLEIGKYDLSNNNPLGMSVFLKNIAFHGILLDALFEEGNREWEEVSELLKEGICSGVVKPLKTTVFDRDDVESAFRFMAQGKHIGKVVLKVREEEGKSPSANSEQLAIAAVPRTACPAAKSYIITGGLGGFGLELANWLIERGAQKLVLTSRSGIRSGYQAKRVREWREMGIKVLISTSDVCSLEGTQRLIAEASGLGPVGGIFHLAMVLKDGMLENLTPDLFKAVNQPKYNGTIHLDRVSREKCTALDYFVVFSSVSCGYGVAGQSNYGFANSAMERICEQRCRDGLAGLAIQWGAIGDVGIILETMGDNDTVIGGTLPQKISSCLEILDKFLNQSHPVMCSFVLAQKAVVKKADGSGKRDLIEAVAHILGARDVNALSPDTTLADLGLDSLMAVEVRQTLERDYEIVMTMREIRQLTINKLRELVNKSGSTGESKPAPLSPIDSPLKDLDLNVLLVNPEGSTIAKLNNVEGNERPLFFVHPIEGSVEAFKALASKVSIPCYGLQCTQAAPLDSIPNLASYYLGCIKQVQPEGPYRVAGYSFGACVAFEICTQLQTQANMPRPVDCLILLDGSHSYVASYTQLFEKLLPLENLQARVNAVVDMITTKLKSINRNTLHFAATAFYYKLKAADEYIPTSKFGGNITLLRAKTTHELQEGMGGDYQLSEVCDGMVLIHRRRRRRTDCDEQGFGFQSERRSGGTGRAAGIEGRTRSQKRVKARMPKLHGFDFWKTTLNGARYVVAPMVDQSELAWRLLSRRHGAQLCYTPMLHAQVFVRDANYRRENLYNEANAEDRPLVVQFCANDPEVFVQACLLAQDYCNAIDLNLGCPQMIAKRGHYGAFLQEEWDLLHKMLSEAHKRISVPITCKIRVFPEVNKTVQYAKMLEKAGCQLLTVHGRTKEQKGPLTGIADWEHIKAVRKEMNIPVFANGNIQYLSDVERCIQETDVQGVMSAEGNLHNPALFEGRKPPVWEIAEEYLEIVNQYPCPLSFVRAHLFKLWHHTLQVYHELREELAKVKTLQAIVQVNKELKRKCQADISNWKEEEARENHLPLPHWICQPYVRPGPKNANSENGEKYTRGKSCGKRALEEEEGNLECLSKNKQKKKARNPNKSFDTSVKPKYVKCEQCGNPKGTKCIFNLCRGCCKKKAFKELADCAGHGLLFKTKHEKRLKWKLMEEGILENGDRIHEHLDP</sequence>
<comment type="catalytic activity">
    <reaction evidence="75">
        <text>(2E)-tetradecenoyl-[ACP] + NADPH + H(+) = tetradecanoyl-[ACP] + NADP(+)</text>
        <dbReference type="Rhea" id="RHEA:41896"/>
        <dbReference type="Rhea" id="RHEA-COMP:9647"/>
        <dbReference type="Rhea" id="RHEA-COMP:9648"/>
        <dbReference type="ChEBI" id="CHEBI:15378"/>
        <dbReference type="ChEBI" id="CHEBI:57783"/>
        <dbReference type="ChEBI" id="CHEBI:58349"/>
        <dbReference type="ChEBI" id="CHEBI:78475"/>
        <dbReference type="ChEBI" id="CHEBI:78477"/>
    </reaction>
    <physiologicalReaction direction="left-to-right" evidence="75">
        <dbReference type="Rhea" id="RHEA:41897"/>
    </physiologicalReaction>
</comment>
<dbReference type="CDD" id="cd02801">
    <property type="entry name" value="DUS_like_FMN"/>
    <property type="match status" value="1"/>
</dbReference>
<comment type="catalytic activity">
    <reaction evidence="49">
        <text>3-oxooctadecanoyl-[ACP] + NADPH + H(+) = (3R)-hydroxyoctadecanoyl-[ACP] + NADP(+)</text>
        <dbReference type="Rhea" id="RHEA:41920"/>
        <dbReference type="Rhea" id="RHEA-COMP:9653"/>
        <dbReference type="Rhea" id="RHEA-COMP:9654"/>
        <dbReference type="ChEBI" id="CHEBI:15378"/>
        <dbReference type="ChEBI" id="CHEBI:57783"/>
        <dbReference type="ChEBI" id="CHEBI:58349"/>
        <dbReference type="ChEBI" id="CHEBI:78487"/>
        <dbReference type="ChEBI" id="CHEBI:78488"/>
    </reaction>
    <physiologicalReaction direction="left-to-right" evidence="49">
        <dbReference type="Rhea" id="RHEA:41921"/>
    </physiologicalReaction>
</comment>
<evidence type="ECO:0000256" key="3">
    <source>
        <dbReference type="ARBA" id="ARBA00004496"/>
    </source>
</evidence>
<keyword evidence="25" id="KW-0521">NADP</keyword>
<dbReference type="PROSITE" id="PS52004">
    <property type="entry name" value="KS3_2"/>
    <property type="match status" value="1"/>
</dbReference>
<dbReference type="FunFam" id="3.40.47.10:FF:000033">
    <property type="entry name" value="Fatty acid synthase"/>
    <property type="match status" value="1"/>
</dbReference>
<comment type="cofactor">
    <cofactor evidence="1">
        <name>FMN</name>
        <dbReference type="ChEBI" id="CHEBI:58210"/>
    </cofactor>
</comment>
<evidence type="ECO:0000256" key="71">
    <source>
        <dbReference type="ARBA" id="ARBA00048934"/>
    </source>
</evidence>
<feature type="domain" description="Ketosynthase family 3 (KS3)" evidence="89">
    <location>
        <begin position="1"/>
        <end position="406"/>
    </location>
</feature>
<evidence type="ECO:0000256" key="48">
    <source>
        <dbReference type="ARBA" id="ARBA00047287"/>
    </source>
</evidence>
<evidence type="ECO:0000256" key="68">
    <source>
        <dbReference type="ARBA" id="ARBA00048650"/>
    </source>
</evidence>
<protein>
    <recommendedName>
        <fullName evidence="13">Fatty acid synthase</fullName>
        <ecNumber evidence="8">1.1.1.100</ecNumber>
        <ecNumber evidence="5">1.3.1.39</ecNumber>
        <ecNumber evidence="46">1.3.1.88</ecNumber>
        <ecNumber evidence="11">2.3.1.38</ecNumber>
        <ecNumber evidence="12">2.3.1.39</ecNumber>
        <ecNumber evidence="10">2.3.1.41</ecNumber>
        <ecNumber evidence="7">2.3.1.85</ecNumber>
        <ecNumber evidence="6">3.1.2.14</ecNumber>
        <ecNumber evidence="9">4.2.1.59</ecNumber>
    </recommendedName>
    <alternativeName>
        <fullName evidence="85">tRNA-dihydrouridine synthase 1-like</fullName>
    </alternativeName>
    <alternativeName>
        <fullName evidence="84">tRNA-dihydrouridine(16/17) synthase [NAD(P)(+)]-like</fullName>
    </alternativeName>
</protein>
<dbReference type="InterPro" id="IPR006162">
    <property type="entry name" value="Ppantetheine_attach_site"/>
</dbReference>
<dbReference type="PROSITE" id="PS52019">
    <property type="entry name" value="PKS_MFAS_DH"/>
    <property type="match status" value="1"/>
</dbReference>
<dbReference type="GO" id="GO:0006633">
    <property type="term" value="P:fatty acid biosynthetic process"/>
    <property type="evidence" value="ECO:0007669"/>
    <property type="project" value="UniProtKB-UniPathway"/>
</dbReference>
<evidence type="ECO:0000256" key="36">
    <source>
        <dbReference type="ARBA" id="ARBA00023351"/>
    </source>
</evidence>
<evidence type="ECO:0000256" key="63">
    <source>
        <dbReference type="ARBA" id="ARBA00048289"/>
    </source>
</evidence>
<dbReference type="InterPro" id="IPR057326">
    <property type="entry name" value="KR_dom"/>
</dbReference>
<comment type="catalytic activity">
    <reaction evidence="77">
        <text>3-oxohexadecanoyl-[ACP] + NADPH + H(+) = (3R)-hydroxyhexadecanoyl-[ACP] + NADP(+)</text>
        <dbReference type="Rhea" id="RHEA:41904"/>
        <dbReference type="Rhea" id="RHEA-COMP:9649"/>
        <dbReference type="Rhea" id="RHEA-COMP:9650"/>
        <dbReference type="ChEBI" id="CHEBI:15378"/>
        <dbReference type="ChEBI" id="CHEBI:57783"/>
        <dbReference type="ChEBI" id="CHEBI:58349"/>
        <dbReference type="ChEBI" id="CHEBI:78478"/>
        <dbReference type="ChEBI" id="CHEBI:78480"/>
    </reaction>
    <physiologicalReaction direction="left-to-right" evidence="77">
        <dbReference type="Rhea" id="RHEA:41905"/>
    </physiologicalReaction>
</comment>
<comment type="catalytic activity">
    <reaction evidence="54">
        <text>(2E)-butenoyl-[ACP] + NADPH + H(+) = butanoyl-[ACP] + NADP(+)</text>
        <dbReference type="Rhea" id="RHEA:41812"/>
        <dbReference type="Rhea" id="RHEA-COMP:9627"/>
        <dbReference type="Rhea" id="RHEA-COMP:9628"/>
        <dbReference type="ChEBI" id="CHEBI:15378"/>
        <dbReference type="ChEBI" id="CHEBI:57783"/>
        <dbReference type="ChEBI" id="CHEBI:58349"/>
        <dbReference type="ChEBI" id="CHEBI:78453"/>
        <dbReference type="ChEBI" id="CHEBI:78454"/>
    </reaction>
    <physiologicalReaction direction="left-to-right" evidence="54">
        <dbReference type="Rhea" id="RHEA:41813"/>
    </physiologicalReaction>
</comment>
<comment type="catalytic activity">
    <reaction evidence="52">
        <text>3-oxodecanoyl-[ACP] + NADPH + H(+) = (3R)-hydroxydecanoyl-[ACP] + NADP(+)</text>
        <dbReference type="Rhea" id="RHEA:41856"/>
        <dbReference type="Rhea" id="RHEA-COMP:9637"/>
        <dbReference type="Rhea" id="RHEA-COMP:9638"/>
        <dbReference type="ChEBI" id="CHEBI:15378"/>
        <dbReference type="ChEBI" id="CHEBI:57783"/>
        <dbReference type="ChEBI" id="CHEBI:58349"/>
        <dbReference type="ChEBI" id="CHEBI:78464"/>
        <dbReference type="ChEBI" id="CHEBI:78466"/>
    </reaction>
    <physiologicalReaction direction="left-to-right" evidence="52">
        <dbReference type="Rhea" id="RHEA:41857"/>
    </physiologicalReaction>
</comment>
<comment type="catalytic activity">
    <reaction evidence="47">
        <text>acetyl-CoA + n malonyl-CoA + 2n NADPH + 2n H(+) = a long-chain fatty acid + (n+1) CoA + n CO2 + 2n NADP(+).</text>
        <dbReference type="EC" id="2.3.1.85"/>
    </reaction>
</comment>
<dbReference type="SMART" id="SM00826">
    <property type="entry name" value="PKS_DH"/>
    <property type="match status" value="1"/>
</dbReference>
<dbReference type="SUPFAM" id="SSF53474">
    <property type="entry name" value="alpha/beta-Hydrolases"/>
    <property type="match status" value="1"/>
</dbReference>
<evidence type="ECO:0000256" key="51">
    <source>
        <dbReference type="ARBA" id="ARBA00047400"/>
    </source>
</evidence>
<comment type="catalytic activity">
    <reaction evidence="60">
        <text>acetyl-[ACP] + malonyl-[ACP] + H(+) = 3-oxobutanoyl-[ACP] + holo-[ACP] + CO2</text>
        <dbReference type="Rhea" id="RHEA:41800"/>
        <dbReference type="Rhea" id="RHEA-COMP:9621"/>
        <dbReference type="Rhea" id="RHEA-COMP:9623"/>
        <dbReference type="Rhea" id="RHEA-COMP:9625"/>
        <dbReference type="Rhea" id="RHEA-COMP:9685"/>
        <dbReference type="ChEBI" id="CHEBI:15378"/>
        <dbReference type="ChEBI" id="CHEBI:16526"/>
        <dbReference type="ChEBI" id="CHEBI:64479"/>
        <dbReference type="ChEBI" id="CHEBI:78446"/>
        <dbReference type="ChEBI" id="CHEBI:78449"/>
        <dbReference type="ChEBI" id="CHEBI:78450"/>
    </reaction>
    <physiologicalReaction direction="left-to-right" evidence="60">
        <dbReference type="Rhea" id="RHEA:41801"/>
    </physiologicalReaction>
</comment>
<evidence type="ECO:0000256" key="49">
    <source>
        <dbReference type="ARBA" id="ARBA00047300"/>
    </source>
</evidence>
<dbReference type="Gene3D" id="1.10.1470.20">
    <property type="entry name" value="Fatty acid synthase, domain 2"/>
    <property type="match status" value="1"/>
</dbReference>
<dbReference type="InterPro" id="IPR013968">
    <property type="entry name" value="PKS_KR"/>
</dbReference>
<dbReference type="Pfam" id="PF01207">
    <property type="entry name" value="Dus"/>
    <property type="match status" value="1"/>
</dbReference>
<dbReference type="Gene3D" id="3.30.70.3290">
    <property type="match status" value="1"/>
</dbReference>
<evidence type="ECO:0000259" key="90">
    <source>
        <dbReference type="PROSITE" id="PS52019"/>
    </source>
</evidence>
<dbReference type="SUPFAM" id="SSF51735">
    <property type="entry name" value="NAD(P)-binding Rossmann-fold domains"/>
    <property type="match status" value="2"/>
</dbReference>
<evidence type="ECO:0000256" key="53">
    <source>
        <dbReference type="ARBA" id="ARBA00047451"/>
    </source>
</evidence>
<dbReference type="InterPro" id="IPR029058">
    <property type="entry name" value="AB_hydrolase_fold"/>
</dbReference>
<evidence type="ECO:0000256" key="38">
    <source>
        <dbReference type="ARBA" id="ARBA00023388"/>
    </source>
</evidence>
<dbReference type="FunFam" id="3.90.180.10:FF:000015">
    <property type="entry name" value="Fatty acid synthase"/>
    <property type="match status" value="1"/>
</dbReference>
<dbReference type="InterPro" id="IPR018517">
    <property type="entry name" value="tRNA_hU_synthase_CS"/>
</dbReference>
<keyword evidence="34" id="KW-0511">Multifunctional enzyme</keyword>
<comment type="catalytic activity">
    <reaction evidence="55">
        <text>dodecanoyl-[ACP] + malonyl-[ACP] + H(+) = 3-oxotetradecanoyl-[ACP] + holo-[ACP] + CO2</text>
        <dbReference type="Rhea" id="RHEA:41884"/>
        <dbReference type="Rhea" id="RHEA-COMP:9623"/>
        <dbReference type="Rhea" id="RHEA-COMP:9644"/>
        <dbReference type="Rhea" id="RHEA-COMP:9645"/>
        <dbReference type="Rhea" id="RHEA-COMP:9685"/>
        <dbReference type="ChEBI" id="CHEBI:15378"/>
        <dbReference type="ChEBI" id="CHEBI:16526"/>
        <dbReference type="ChEBI" id="CHEBI:64479"/>
        <dbReference type="ChEBI" id="CHEBI:65264"/>
        <dbReference type="ChEBI" id="CHEBI:78449"/>
        <dbReference type="ChEBI" id="CHEBI:78473"/>
    </reaction>
    <physiologicalReaction direction="left-to-right" evidence="55">
        <dbReference type="Rhea" id="RHEA:41885"/>
    </physiologicalReaction>
</comment>
<evidence type="ECO:0000256" key="22">
    <source>
        <dbReference type="ARBA" id="ARBA00022799"/>
    </source>
</evidence>
<dbReference type="Gene3D" id="1.10.1200.10">
    <property type="entry name" value="ACP-like"/>
    <property type="match status" value="1"/>
</dbReference>
<evidence type="ECO:0000256" key="37">
    <source>
        <dbReference type="ARBA" id="ARBA00023373"/>
    </source>
</evidence>
<dbReference type="InterPro" id="IPR049391">
    <property type="entry name" value="FAS_pseudo-KR"/>
</dbReference>
<evidence type="ECO:0000256" key="18">
    <source>
        <dbReference type="ARBA" id="ARBA00022630"/>
    </source>
</evidence>
<dbReference type="SUPFAM" id="SSF50129">
    <property type="entry name" value="GroES-like"/>
    <property type="match status" value="1"/>
</dbReference>
<comment type="catalytic activity">
    <reaction evidence="68">
        <text>a 2,3-saturated acyl-[ACP] + NADP(+) = a (2E)-enoyl-[ACP] + NADPH + H(+)</text>
        <dbReference type="Rhea" id="RHEA:22564"/>
        <dbReference type="Rhea" id="RHEA-COMP:9925"/>
        <dbReference type="Rhea" id="RHEA-COMP:9926"/>
        <dbReference type="ChEBI" id="CHEBI:15378"/>
        <dbReference type="ChEBI" id="CHEBI:57783"/>
        <dbReference type="ChEBI" id="CHEBI:58349"/>
        <dbReference type="ChEBI" id="CHEBI:78784"/>
        <dbReference type="ChEBI" id="CHEBI:78785"/>
        <dbReference type="EC" id="1.3.1.39"/>
    </reaction>
    <physiologicalReaction direction="right-to-left" evidence="68">
        <dbReference type="Rhea" id="RHEA:22566"/>
    </physiologicalReaction>
</comment>
<dbReference type="Gene3D" id="3.90.180.10">
    <property type="entry name" value="Medium-chain alcohol dehydrogenases, catalytic domain"/>
    <property type="match status" value="1"/>
</dbReference>
<evidence type="ECO:0000256" key="12">
    <source>
        <dbReference type="ARBA" id="ARBA00013258"/>
    </source>
</evidence>
<dbReference type="FunFam" id="1.10.1200.10:FF:000013">
    <property type="entry name" value="Fatty acid synthase"/>
    <property type="match status" value="1"/>
</dbReference>
<keyword evidence="21" id="KW-0819">tRNA processing</keyword>
<keyword evidence="23" id="KW-0378">Hydrolase</keyword>
<keyword evidence="33" id="KW-0539">Nucleus</keyword>
<evidence type="ECO:0000256" key="23">
    <source>
        <dbReference type="ARBA" id="ARBA00022801"/>
    </source>
</evidence>
<evidence type="ECO:0000256" key="19">
    <source>
        <dbReference type="ARBA" id="ARBA00022643"/>
    </source>
</evidence>
<dbReference type="InterPro" id="IPR016035">
    <property type="entry name" value="Acyl_Trfase/lysoPLipase"/>
</dbReference>
<evidence type="ECO:0000256" key="62">
    <source>
        <dbReference type="ARBA" id="ARBA00048281"/>
    </source>
</evidence>
<evidence type="ECO:0000256" key="20">
    <source>
        <dbReference type="ARBA" id="ARBA00022679"/>
    </source>
</evidence>
<comment type="catalytic activity">
    <reaction evidence="67">
        <text>3-oxohexanoyl-[ACP] + NADPH + H(+) = (3R)-hydroxyhexanoyl-[ACP] + NADP(+)</text>
        <dbReference type="Rhea" id="RHEA:41824"/>
        <dbReference type="Rhea" id="RHEA-COMP:9629"/>
        <dbReference type="Rhea" id="RHEA-COMP:9630"/>
        <dbReference type="ChEBI" id="CHEBI:15378"/>
        <dbReference type="ChEBI" id="CHEBI:57783"/>
        <dbReference type="ChEBI" id="CHEBI:58349"/>
        <dbReference type="ChEBI" id="CHEBI:78456"/>
        <dbReference type="ChEBI" id="CHEBI:78457"/>
    </reaction>
    <physiologicalReaction direction="left-to-right" evidence="67">
        <dbReference type="Rhea" id="RHEA:41825"/>
    </physiologicalReaction>
</comment>
<dbReference type="GO" id="GO:0141148">
    <property type="term" value="F:enoyl-[acyl-carrier-protein] reductase (NADPH) activity"/>
    <property type="evidence" value="ECO:0007669"/>
    <property type="project" value="UniProtKB-EC"/>
</dbReference>
<dbReference type="GO" id="GO:0004316">
    <property type="term" value="F:3-oxoacyl-[acyl-carrier-protein] reductase (NADPH) activity"/>
    <property type="evidence" value="ECO:0007669"/>
    <property type="project" value="UniProtKB-EC"/>
</dbReference>
<feature type="domain" description="PKS/mFAS DH" evidence="90">
    <location>
        <begin position="844"/>
        <end position="1111"/>
    </location>
</feature>
<dbReference type="InterPro" id="IPR050091">
    <property type="entry name" value="PKS_NRPS_Biosynth_Enz"/>
</dbReference>
<feature type="active site" description="Proton donor; for dehydratase activity" evidence="86">
    <location>
        <position position="1034"/>
    </location>
</feature>
<dbReference type="PANTHER" id="PTHR43775:SF7">
    <property type="entry name" value="FATTY ACID SYNTHASE"/>
    <property type="match status" value="1"/>
</dbReference>
<dbReference type="Proteomes" id="UP000288216">
    <property type="component" value="Unassembled WGS sequence"/>
</dbReference>
<dbReference type="InterPro" id="IPR018201">
    <property type="entry name" value="Ketoacyl_synth_AS"/>
</dbReference>
<dbReference type="PROSITE" id="PS00012">
    <property type="entry name" value="PHOSPHOPANTETHEINE"/>
    <property type="match status" value="1"/>
</dbReference>
<evidence type="ECO:0000256" key="78">
    <source>
        <dbReference type="ARBA" id="ARBA00049422"/>
    </source>
</evidence>
<dbReference type="SMART" id="SM00825">
    <property type="entry name" value="PKS_KS"/>
    <property type="match status" value="1"/>
</dbReference>
<comment type="catalytic activity">
    <reaction evidence="42">
        <text>(3R)-hydroxyhexadecanoyl-[ACP] = (2E)-hexadecenoyl-[ACP] + H2O</text>
        <dbReference type="Rhea" id="RHEA:41908"/>
        <dbReference type="Rhea" id="RHEA-COMP:9650"/>
        <dbReference type="Rhea" id="RHEA-COMP:9651"/>
        <dbReference type="ChEBI" id="CHEBI:15377"/>
        <dbReference type="ChEBI" id="CHEBI:78480"/>
        <dbReference type="ChEBI" id="CHEBI:78481"/>
    </reaction>
    <physiologicalReaction direction="left-to-right" evidence="42">
        <dbReference type="Rhea" id="RHEA:41909"/>
    </physiologicalReaction>
</comment>
<comment type="catalytic activity">
    <reaction evidence="76">
        <text>3-oxododecanoyl-[ACP] + NADPH + H(+) = (3R)-hydroxydodecanoyl-[ACP] + NADP(+)</text>
        <dbReference type="Rhea" id="RHEA:41872"/>
        <dbReference type="Rhea" id="RHEA-COMP:9641"/>
        <dbReference type="Rhea" id="RHEA-COMP:9642"/>
        <dbReference type="ChEBI" id="CHEBI:15378"/>
        <dbReference type="ChEBI" id="CHEBI:57783"/>
        <dbReference type="ChEBI" id="CHEBI:58349"/>
        <dbReference type="ChEBI" id="CHEBI:78469"/>
        <dbReference type="ChEBI" id="CHEBI:78470"/>
    </reaction>
    <physiologicalReaction direction="left-to-right" evidence="76">
        <dbReference type="Rhea" id="RHEA:41873"/>
    </physiologicalReaction>
</comment>
<dbReference type="EC" id="1.1.1.100" evidence="8"/>
<comment type="catalytic activity">
    <reaction evidence="69">
        <text>holo-[ACP] + acetyl-CoA = acetyl-[ACP] + CoA</text>
        <dbReference type="Rhea" id="RHEA:41788"/>
        <dbReference type="Rhea" id="RHEA-COMP:9621"/>
        <dbReference type="Rhea" id="RHEA-COMP:9685"/>
        <dbReference type="ChEBI" id="CHEBI:57287"/>
        <dbReference type="ChEBI" id="CHEBI:57288"/>
        <dbReference type="ChEBI" id="CHEBI:64479"/>
        <dbReference type="ChEBI" id="CHEBI:78446"/>
        <dbReference type="EC" id="2.3.1.38"/>
    </reaction>
    <physiologicalReaction direction="left-to-right" evidence="69">
        <dbReference type="Rhea" id="RHEA:41789"/>
    </physiologicalReaction>
</comment>
<keyword evidence="27" id="KW-0007">Acetylation</keyword>
<dbReference type="EC" id="2.3.1.38" evidence="11"/>
<evidence type="ECO:0000256" key="30">
    <source>
        <dbReference type="ARBA" id="ARBA00023098"/>
    </source>
</evidence>
<evidence type="ECO:0000256" key="42">
    <source>
        <dbReference type="ARBA" id="ARBA00023401"/>
    </source>
</evidence>
<dbReference type="SUPFAM" id="SSF53335">
    <property type="entry name" value="S-adenosyl-L-methionine-dependent methyltransferases"/>
    <property type="match status" value="1"/>
</dbReference>
<evidence type="ECO:0000256" key="83">
    <source>
        <dbReference type="ARBA" id="ARBA00053643"/>
    </source>
</evidence>
<keyword evidence="18" id="KW-0285">Flavoprotein</keyword>
<dbReference type="InterPro" id="IPR035587">
    <property type="entry name" value="DUS-like_FMN-bd"/>
</dbReference>
<comment type="catalytic activity">
    <reaction evidence="65">
        <text>(2E)-octenoyl-[ACP] + NADPH + H(+) = octanoyl-[ACP] + NADP(+)</text>
        <dbReference type="Rhea" id="RHEA:41848"/>
        <dbReference type="Rhea" id="RHEA-COMP:9635"/>
        <dbReference type="Rhea" id="RHEA-COMP:9636"/>
        <dbReference type="ChEBI" id="CHEBI:15378"/>
        <dbReference type="ChEBI" id="CHEBI:57783"/>
        <dbReference type="ChEBI" id="CHEBI:58349"/>
        <dbReference type="ChEBI" id="CHEBI:78462"/>
        <dbReference type="ChEBI" id="CHEBI:78463"/>
    </reaction>
    <physiologicalReaction direction="left-to-right" evidence="65">
        <dbReference type="Rhea" id="RHEA:41849"/>
    </physiologicalReaction>
</comment>
<dbReference type="Gene3D" id="3.40.50.1820">
    <property type="entry name" value="alpha/beta hydrolase"/>
    <property type="match status" value="1"/>
</dbReference>
<keyword evidence="24" id="KW-0276">Fatty acid metabolism</keyword>
<keyword evidence="15" id="KW-0963">Cytoplasm</keyword>
<dbReference type="EMBL" id="BFAA01003107">
    <property type="protein sequence ID" value="GCB68443.1"/>
    <property type="molecule type" value="Genomic_DNA"/>
</dbReference>
<keyword evidence="32" id="KW-0456">Lyase</keyword>
<organism evidence="91 92">
    <name type="scientific">Scyliorhinus torazame</name>
    <name type="common">Cloudy catshark</name>
    <name type="synonym">Catulus torazame</name>
    <dbReference type="NCBI Taxonomy" id="75743"/>
    <lineage>
        <taxon>Eukaryota</taxon>
        <taxon>Metazoa</taxon>
        <taxon>Chordata</taxon>
        <taxon>Craniata</taxon>
        <taxon>Vertebrata</taxon>
        <taxon>Chondrichthyes</taxon>
        <taxon>Elasmobranchii</taxon>
        <taxon>Galeomorphii</taxon>
        <taxon>Galeoidea</taxon>
        <taxon>Carcharhiniformes</taxon>
        <taxon>Scyliorhinidae</taxon>
        <taxon>Scyliorhinus</taxon>
    </lineage>
</organism>
<evidence type="ECO:0000256" key="66">
    <source>
        <dbReference type="ARBA" id="ARBA00048506"/>
    </source>
</evidence>
<dbReference type="PROSITE" id="PS50075">
    <property type="entry name" value="CARRIER"/>
    <property type="match status" value="1"/>
</dbReference>
<feature type="active site" description="Proton acceptor; for dehydratase activity" evidence="86">
    <location>
        <position position="878"/>
    </location>
</feature>
<keyword evidence="31" id="KW-0275">Fatty acid biosynthesis</keyword>
<evidence type="ECO:0000256" key="81">
    <source>
        <dbReference type="ARBA" id="ARBA00049521"/>
    </source>
</evidence>
<keyword evidence="17" id="KW-0597">Phosphoprotein</keyword>
<evidence type="ECO:0000256" key="26">
    <source>
        <dbReference type="ARBA" id="ARBA00022898"/>
    </source>
</evidence>
<evidence type="ECO:0000259" key="88">
    <source>
        <dbReference type="PROSITE" id="PS50075"/>
    </source>
</evidence>
<comment type="catalytic activity">
    <reaction evidence="66">
        <text>a fatty acyl-[ACP] + malonyl-[ACP] + H(+) = a 3-oxoacyl-[ACP] + holo-[ACP] + CO2</text>
        <dbReference type="Rhea" id="RHEA:22836"/>
        <dbReference type="Rhea" id="RHEA-COMP:9623"/>
        <dbReference type="Rhea" id="RHEA-COMP:9685"/>
        <dbReference type="Rhea" id="RHEA-COMP:9916"/>
        <dbReference type="Rhea" id="RHEA-COMP:14125"/>
        <dbReference type="ChEBI" id="CHEBI:15378"/>
        <dbReference type="ChEBI" id="CHEBI:16526"/>
        <dbReference type="ChEBI" id="CHEBI:64479"/>
        <dbReference type="ChEBI" id="CHEBI:78449"/>
        <dbReference type="ChEBI" id="CHEBI:78776"/>
        <dbReference type="ChEBI" id="CHEBI:138651"/>
        <dbReference type="EC" id="2.3.1.41"/>
    </reaction>
    <physiologicalReaction direction="left-to-right" evidence="66">
        <dbReference type="Rhea" id="RHEA:22837"/>
    </physiologicalReaction>
</comment>
<dbReference type="EC" id="2.3.1.41" evidence="10"/>
<evidence type="ECO:0000256" key="33">
    <source>
        <dbReference type="ARBA" id="ARBA00023242"/>
    </source>
</evidence>
<evidence type="ECO:0000256" key="43">
    <source>
        <dbReference type="ARBA" id="ARBA00023402"/>
    </source>
</evidence>
<dbReference type="GO" id="GO:0005737">
    <property type="term" value="C:cytoplasm"/>
    <property type="evidence" value="ECO:0007669"/>
    <property type="project" value="UniProtKB-SubCell"/>
</dbReference>
<evidence type="ECO:0000256" key="29">
    <source>
        <dbReference type="ARBA" id="ARBA00023027"/>
    </source>
</evidence>
<keyword evidence="28" id="KW-0560">Oxidoreductase</keyword>
<evidence type="ECO:0000256" key="74">
    <source>
        <dbReference type="ARBA" id="ARBA00049109"/>
    </source>
</evidence>
<keyword evidence="22" id="KW-0702">S-nitrosylation</keyword>
<comment type="function">
    <text evidence="83">Catalyzes the synthesis of dihydrouridine, a modified base found in the D-loop of most tRNAs. Specifically modifies U16 and U17 in cytoplasmic tRNAs. Affects the level of some mature tRNA and thereby the total cellular translation.</text>
</comment>
<dbReference type="InterPro" id="IPR009081">
    <property type="entry name" value="PP-bd_ACP"/>
</dbReference>
<dbReference type="Pfam" id="PF13602">
    <property type="entry name" value="ADH_zinc_N_2"/>
    <property type="match status" value="1"/>
</dbReference>
<dbReference type="GO" id="GO:0004314">
    <property type="term" value="F:[acyl-carrier-protein] S-malonyltransferase activity"/>
    <property type="evidence" value="ECO:0007669"/>
    <property type="project" value="UniProtKB-EC"/>
</dbReference>
<dbReference type="EC" id="1.3.1.88" evidence="46"/>
<feature type="region of interest" description="N-terminal hotdog fold" evidence="86">
    <location>
        <begin position="844"/>
        <end position="967"/>
    </location>
</feature>
<dbReference type="SUPFAM" id="SSF52151">
    <property type="entry name" value="FabD/lysophospholipase-like"/>
    <property type="match status" value="1"/>
</dbReference>
<dbReference type="Pfam" id="PF21089">
    <property type="entry name" value="PKS_DH_N"/>
    <property type="match status" value="1"/>
</dbReference>
<comment type="catalytic activity">
    <reaction evidence="59">
        <text>3-oxobutanoyl-[ACP] + NADPH + H(+) = (3R)-hydroxybutanoyl-[ACP] + NADP(+)</text>
        <dbReference type="Rhea" id="RHEA:41804"/>
        <dbReference type="Rhea" id="RHEA-COMP:9625"/>
        <dbReference type="Rhea" id="RHEA-COMP:9626"/>
        <dbReference type="ChEBI" id="CHEBI:15378"/>
        <dbReference type="ChEBI" id="CHEBI:57783"/>
        <dbReference type="ChEBI" id="CHEBI:58349"/>
        <dbReference type="ChEBI" id="CHEBI:78450"/>
        <dbReference type="ChEBI" id="CHEBI:78451"/>
    </reaction>
    <physiologicalReaction direction="left-to-right" evidence="59">
        <dbReference type="Rhea" id="RHEA:41805"/>
    </physiologicalReaction>
</comment>
<dbReference type="InterPro" id="IPR036291">
    <property type="entry name" value="NAD(P)-bd_dom_sf"/>
</dbReference>
<dbReference type="Gene3D" id="3.10.129.110">
    <property type="entry name" value="Polyketide synthase dehydratase"/>
    <property type="match status" value="1"/>
</dbReference>
<dbReference type="GO" id="GO:0005634">
    <property type="term" value="C:nucleus"/>
    <property type="evidence" value="ECO:0007669"/>
    <property type="project" value="UniProtKB-SubCell"/>
</dbReference>
<evidence type="ECO:0000256" key="54">
    <source>
        <dbReference type="ARBA" id="ARBA00047500"/>
    </source>
</evidence>
<keyword evidence="20" id="KW-0808">Transferase</keyword>
<comment type="catalytic activity">
    <reaction evidence="79">
        <text>butanoyl-[ACP] + malonyl-[ACP] + H(+) = 3-oxohexanoyl-[ACP] + holo-[ACP] + CO2</text>
        <dbReference type="Rhea" id="RHEA:41820"/>
        <dbReference type="Rhea" id="RHEA-COMP:9623"/>
        <dbReference type="Rhea" id="RHEA-COMP:9628"/>
        <dbReference type="Rhea" id="RHEA-COMP:9629"/>
        <dbReference type="Rhea" id="RHEA-COMP:9685"/>
        <dbReference type="ChEBI" id="CHEBI:15378"/>
        <dbReference type="ChEBI" id="CHEBI:16526"/>
        <dbReference type="ChEBI" id="CHEBI:64479"/>
        <dbReference type="ChEBI" id="CHEBI:78449"/>
        <dbReference type="ChEBI" id="CHEBI:78454"/>
        <dbReference type="ChEBI" id="CHEBI:78456"/>
    </reaction>
    <physiologicalReaction direction="left-to-right" evidence="79">
        <dbReference type="Rhea" id="RHEA:41821"/>
    </physiologicalReaction>
</comment>
<comment type="catalytic activity">
    <reaction evidence="38">
        <text>(3R)-hydroxydecanoyl-[ACP] = (2E)-decenoyl-[ACP] + H2O</text>
        <dbReference type="Rhea" id="RHEA:41860"/>
        <dbReference type="Rhea" id="RHEA-COMP:9638"/>
        <dbReference type="Rhea" id="RHEA-COMP:9639"/>
        <dbReference type="ChEBI" id="CHEBI:15377"/>
        <dbReference type="ChEBI" id="CHEBI:78466"/>
        <dbReference type="ChEBI" id="CHEBI:78467"/>
    </reaction>
    <physiologicalReaction direction="left-to-right" evidence="38">
        <dbReference type="Rhea" id="RHEA:41861"/>
    </physiologicalReaction>
</comment>
<reference evidence="91 92" key="1">
    <citation type="journal article" date="2018" name="Nat. Ecol. Evol.">
        <title>Shark genomes provide insights into elasmobranch evolution and the origin of vertebrates.</title>
        <authorList>
            <person name="Hara Y"/>
            <person name="Yamaguchi K"/>
            <person name="Onimaru K"/>
            <person name="Kadota M"/>
            <person name="Koyanagi M"/>
            <person name="Keeley SD"/>
            <person name="Tatsumi K"/>
            <person name="Tanaka K"/>
            <person name="Motone F"/>
            <person name="Kageyama Y"/>
            <person name="Nozu R"/>
            <person name="Adachi N"/>
            <person name="Nishimura O"/>
            <person name="Nakagawa R"/>
            <person name="Tanegashima C"/>
            <person name="Kiyatake I"/>
            <person name="Matsumoto R"/>
            <person name="Murakumo K"/>
            <person name="Nishida K"/>
            <person name="Terakita A"/>
            <person name="Kuratani S"/>
            <person name="Sato K"/>
            <person name="Hyodo S Kuraku.S."/>
        </authorList>
    </citation>
    <scope>NUCLEOTIDE SEQUENCE [LARGE SCALE GENOMIC DNA]</scope>
</reference>
<evidence type="ECO:0000256" key="73">
    <source>
        <dbReference type="ARBA" id="ARBA00049019"/>
    </source>
</evidence>
<dbReference type="InterPro" id="IPR020841">
    <property type="entry name" value="PKS_Beta-ketoAc_synthase_dom"/>
</dbReference>
<evidence type="ECO:0000256" key="15">
    <source>
        <dbReference type="ARBA" id="ARBA00022490"/>
    </source>
</evidence>
<evidence type="ECO:0000259" key="89">
    <source>
        <dbReference type="PROSITE" id="PS52004"/>
    </source>
</evidence>
<comment type="catalytic activity">
    <reaction evidence="70">
        <text>hexadecanoyl-[ACP] + H2O = hexadecanoate + holo-[ACP] + H(+)</text>
        <dbReference type="Rhea" id="RHEA:41932"/>
        <dbReference type="Rhea" id="RHEA-COMP:9652"/>
        <dbReference type="Rhea" id="RHEA-COMP:9685"/>
        <dbReference type="ChEBI" id="CHEBI:7896"/>
        <dbReference type="ChEBI" id="CHEBI:15377"/>
        <dbReference type="ChEBI" id="CHEBI:15378"/>
        <dbReference type="ChEBI" id="CHEBI:64479"/>
        <dbReference type="ChEBI" id="CHEBI:78483"/>
        <dbReference type="EC" id="3.1.2.14"/>
    </reaction>
    <physiologicalReaction direction="left-to-right" evidence="70">
        <dbReference type="Rhea" id="RHEA:41933"/>
    </physiologicalReaction>
</comment>
<comment type="catalytic activity">
    <reaction evidence="37">
        <text>(3R)-hydroxyhexanoyl-[ACP] = (2E)-hexenoyl-[ACP] + H2O</text>
        <dbReference type="Rhea" id="RHEA:41828"/>
        <dbReference type="Rhea" id="RHEA-COMP:9630"/>
        <dbReference type="Rhea" id="RHEA-COMP:9631"/>
        <dbReference type="ChEBI" id="CHEBI:15377"/>
        <dbReference type="ChEBI" id="CHEBI:78457"/>
        <dbReference type="ChEBI" id="CHEBI:78458"/>
    </reaction>
    <physiologicalReaction direction="left-to-right" evidence="37">
        <dbReference type="Rhea" id="RHEA:41829"/>
    </physiologicalReaction>
</comment>
<evidence type="ECO:0000256" key="27">
    <source>
        <dbReference type="ARBA" id="ARBA00022990"/>
    </source>
</evidence>
<dbReference type="SUPFAM" id="SSF51395">
    <property type="entry name" value="FMN-linked oxidoreductases"/>
    <property type="match status" value="1"/>
</dbReference>
<evidence type="ECO:0000256" key="76">
    <source>
        <dbReference type="ARBA" id="ARBA00049263"/>
    </source>
</evidence>
<evidence type="ECO:0000256" key="1">
    <source>
        <dbReference type="ARBA" id="ARBA00001917"/>
    </source>
</evidence>
<dbReference type="Gene3D" id="3.40.50.150">
    <property type="entry name" value="Vaccinia Virus protein VP39"/>
    <property type="match status" value="1"/>
</dbReference>
<dbReference type="Gene3D" id="3.40.47.10">
    <property type="match status" value="1"/>
</dbReference>
<dbReference type="InterPro" id="IPR020806">
    <property type="entry name" value="PKS_PP-bd"/>
</dbReference>
<evidence type="ECO:0000256" key="65">
    <source>
        <dbReference type="ARBA" id="ARBA00048420"/>
    </source>
</evidence>
<dbReference type="Pfam" id="PF00550">
    <property type="entry name" value="PP-binding"/>
    <property type="match status" value="1"/>
</dbReference>
<dbReference type="InterPro" id="IPR014030">
    <property type="entry name" value="Ketoacyl_synth_N"/>
</dbReference>
<feature type="domain" description="Carrier" evidence="88">
    <location>
        <begin position="2123"/>
        <end position="2203"/>
    </location>
</feature>
<evidence type="ECO:0000256" key="17">
    <source>
        <dbReference type="ARBA" id="ARBA00022553"/>
    </source>
</evidence>
<dbReference type="InterPro" id="IPR032821">
    <property type="entry name" value="PKS_assoc"/>
</dbReference>
<comment type="catalytic activity">
    <reaction evidence="78">
        <text>3-oxooctanoyl-[ACP] + NADPH + H(+) = (3R)-hydroxyoctanoyl-[ACP] + NADP(+)</text>
        <dbReference type="Rhea" id="RHEA:41840"/>
        <dbReference type="Rhea" id="RHEA-COMP:9633"/>
        <dbReference type="Rhea" id="RHEA-COMP:9634"/>
        <dbReference type="ChEBI" id="CHEBI:15378"/>
        <dbReference type="ChEBI" id="CHEBI:57783"/>
        <dbReference type="ChEBI" id="CHEBI:58349"/>
        <dbReference type="ChEBI" id="CHEBI:78460"/>
        <dbReference type="ChEBI" id="CHEBI:78461"/>
    </reaction>
    <physiologicalReaction direction="left-to-right" evidence="78">
        <dbReference type="Rhea" id="RHEA:41841"/>
    </physiologicalReaction>
</comment>
<dbReference type="GO" id="GO:0031177">
    <property type="term" value="F:phosphopantetheine binding"/>
    <property type="evidence" value="ECO:0007669"/>
    <property type="project" value="InterPro"/>
</dbReference>